<dbReference type="EMBL" id="JBBNAF010000005">
    <property type="protein sequence ID" value="KAK9142474.1"/>
    <property type="molecule type" value="Genomic_DNA"/>
</dbReference>
<dbReference type="GO" id="GO:0006048">
    <property type="term" value="P:UDP-N-acetylglucosamine biosynthetic process"/>
    <property type="evidence" value="ECO:0007669"/>
    <property type="project" value="TreeGrafter"/>
</dbReference>
<evidence type="ECO:0000256" key="1">
    <source>
        <dbReference type="SAM" id="MobiDB-lite"/>
    </source>
</evidence>
<keyword evidence="3" id="KW-1185">Reference proteome</keyword>
<dbReference type="GO" id="GO:0004610">
    <property type="term" value="F:phosphoacetylglucosamine mutase activity"/>
    <property type="evidence" value="ECO:0007669"/>
    <property type="project" value="TreeGrafter"/>
</dbReference>
<dbReference type="PANTHER" id="PTHR45955:SF1">
    <property type="entry name" value="PHOSPHOACETYLGLUCOSAMINE MUTASE"/>
    <property type="match status" value="1"/>
</dbReference>
<sequence length="98" mass="10587">MMHQEQQTPLLESTSRFPPQKGVKLSYGTSGFRADASVLSAAVFRAGILAALRSLQTQFITGVMITTLHNQVYVRGKLQPILVAAVVYGSGLKSLPLK</sequence>
<gene>
    <name evidence="2" type="ORF">Syun_011874</name>
</gene>
<accession>A0AAP0JZ45</accession>
<feature type="compositionally biased region" description="Polar residues" evidence="1">
    <location>
        <begin position="1"/>
        <end position="17"/>
    </location>
</feature>
<evidence type="ECO:0000313" key="3">
    <source>
        <dbReference type="Proteomes" id="UP001420932"/>
    </source>
</evidence>
<evidence type="ECO:0000313" key="2">
    <source>
        <dbReference type="EMBL" id="KAK9142474.1"/>
    </source>
</evidence>
<proteinExistence type="predicted"/>
<reference evidence="2 3" key="1">
    <citation type="submission" date="2024-01" db="EMBL/GenBank/DDBJ databases">
        <title>Genome assemblies of Stephania.</title>
        <authorList>
            <person name="Yang L."/>
        </authorList>
    </citation>
    <scope>NUCLEOTIDE SEQUENCE [LARGE SCALE GENOMIC DNA]</scope>
    <source>
        <strain evidence="2">YNDBR</strain>
        <tissue evidence="2">Leaf</tissue>
    </source>
</reference>
<feature type="region of interest" description="Disordered" evidence="1">
    <location>
        <begin position="1"/>
        <end position="22"/>
    </location>
</feature>
<dbReference type="PANTHER" id="PTHR45955">
    <property type="entry name" value="PHOSPHOACETYLGLUCOSAMINE MUTASE"/>
    <property type="match status" value="1"/>
</dbReference>
<comment type="caution">
    <text evidence="2">The sequence shown here is derived from an EMBL/GenBank/DDBJ whole genome shotgun (WGS) entry which is preliminary data.</text>
</comment>
<organism evidence="2 3">
    <name type="scientific">Stephania yunnanensis</name>
    <dbReference type="NCBI Taxonomy" id="152371"/>
    <lineage>
        <taxon>Eukaryota</taxon>
        <taxon>Viridiplantae</taxon>
        <taxon>Streptophyta</taxon>
        <taxon>Embryophyta</taxon>
        <taxon>Tracheophyta</taxon>
        <taxon>Spermatophyta</taxon>
        <taxon>Magnoliopsida</taxon>
        <taxon>Ranunculales</taxon>
        <taxon>Menispermaceae</taxon>
        <taxon>Menispermoideae</taxon>
        <taxon>Cissampelideae</taxon>
        <taxon>Stephania</taxon>
    </lineage>
</organism>
<name>A0AAP0JZ45_9MAGN</name>
<dbReference type="AlphaFoldDB" id="A0AAP0JZ45"/>
<dbReference type="Proteomes" id="UP001420932">
    <property type="component" value="Unassembled WGS sequence"/>
</dbReference>
<dbReference type="Gene3D" id="3.40.120.10">
    <property type="entry name" value="Alpha-D-Glucose-1,6-Bisphosphate, subunit A, domain 3"/>
    <property type="match status" value="1"/>
</dbReference>
<protein>
    <submittedName>
        <fullName evidence="2">Uncharacterized protein</fullName>
    </submittedName>
</protein>